<comment type="caution">
    <text evidence="8">The sequence shown here is derived from an EMBL/GenBank/DDBJ whole genome shotgun (WGS) entry which is preliminary data.</text>
</comment>
<evidence type="ECO:0000256" key="4">
    <source>
        <dbReference type="ARBA" id="ARBA00022807"/>
    </source>
</evidence>
<dbReference type="SMART" id="SM00645">
    <property type="entry name" value="Pept_C1"/>
    <property type="match status" value="1"/>
</dbReference>
<protein>
    <submittedName>
        <fullName evidence="8">Dipeptidyl peptidase 1</fullName>
    </submittedName>
</protein>
<keyword evidence="4" id="KW-0788">Thiol protease</keyword>
<keyword evidence="5" id="KW-1015">Disulfide bond</keyword>
<keyword evidence="3" id="KW-0378">Hydrolase</keyword>
<feature type="compositionally biased region" description="Gly residues" evidence="6">
    <location>
        <begin position="8"/>
        <end position="19"/>
    </location>
</feature>
<dbReference type="OrthoDB" id="3789175at2759"/>
<dbReference type="PANTHER" id="PTHR12411">
    <property type="entry name" value="CYSTEINE PROTEASE FAMILY C1-RELATED"/>
    <property type="match status" value="1"/>
</dbReference>
<evidence type="ECO:0000259" key="7">
    <source>
        <dbReference type="SMART" id="SM00645"/>
    </source>
</evidence>
<evidence type="ECO:0000256" key="5">
    <source>
        <dbReference type="ARBA" id="ARBA00023157"/>
    </source>
</evidence>
<dbReference type="PRINTS" id="PR00705">
    <property type="entry name" value="PAPAIN"/>
</dbReference>
<evidence type="ECO:0000256" key="1">
    <source>
        <dbReference type="ARBA" id="ARBA00008455"/>
    </source>
</evidence>
<dbReference type="InterPro" id="IPR013128">
    <property type="entry name" value="Peptidase_C1A"/>
</dbReference>
<dbReference type="SUPFAM" id="SSF54001">
    <property type="entry name" value="Cysteine proteinases"/>
    <property type="match status" value="1"/>
</dbReference>
<keyword evidence="9" id="KW-1185">Reference proteome</keyword>
<dbReference type="AlphaFoldDB" id="A0A5B7CWM1"/>
<dbReference type="PROSITE" id="PS00640">
    <property type="entry name" value="THIOL_PROTEASE_ASN"/>
    <property type="match status" value="1"/>
</dbReference>
<sequence length="258" mass="28175">MASTSTTGGTGGGKANGSGGKDESGRGKRVENREDQGNCGSCYAFSSMAGLEARVRILTNNTDKPVFSPQDIVGCSKLSQGCEGGFPYLIAGRYAQDVGVVLEQCYPYEGKDDVCHTKTQCGRHYTAYYRYVGGYFGGCNEEEMKLALVKGGPLVVGLEVYNDFLHYKGGVYHHTGLMDRFNPLELTNHAVLLVGYGEDAHTGEKYWTVKNSWGEGWGEGGYFRILRGQDECAIESMAVEGIKFRDMEMINGSMPRLL</sequence>
<name>A0A5B7CWM1_PORTR</name>
<feature type="compositionally biased region" description="Basic and acidic residues" evidence="6">
    <location>
        <begin position="20"/>
        <end position="34"/>
    </location>
</feature>
<dbReference type="Pfam" id="PF00112">
    <property type="entry name" value="Peptidase_C1"/>
    <property type="match status" value="1"/>
</dbReference>
<gene>
    <name evidence="8" type="primary">CTSC_0</name>
    <name evidence="8" type="ORF">E2C01_005875</name>
</gene>
<dbReference type="Proteomes" id="UP000324222">
    <property type="component" value="Unassembled WGS sequence"/>
</dbReference>
<reference evidence="8 9" key="1">
    <citation type="submission" date="2019-05" db="EMBL/GenBank/DDBJ databases">
        <title>Another draft genome of Portunus trituberculatus and its Hox gene families provides insights of decapod evolution.</title>
        <authorList>
            <person name="Jeong J.-H."/>
            <person name="Song I."/>
            <person name="Kim S."/>
            <person name="Choi T."/>
            <person name="Kim D."/>
            <person name="Ryu S."/>
            <person name="Kim W."/>
        </authorList>
    </citation>
    <scope>NUCLEOTIDE SEQUENCE [LARGE SCALE GENOMIC DNA]</scope>
    <source>
        <tissue evidence="8">Muscle</tissue>
    </source>
</reference>
<comment type="similarity">
    <text evidence="1">Belongs to the peptidase C1 family.</text>
</comment>
<feature type="domain" description="Peptidase C1A papain C-terminal" evidence="7">
    <location>
        <begin position="26"/>
        <end position="242"/>
    </location>
</feature>
<accession>A0A5B7CWM1</accession>
<evidence type="ECO:0000256" key="2">
    <source>
        <dbReference type="ARBA" id="ARBA00022670"/>
    </source>
</evidence>
<dbReference type="InterPro" id="IPR025661">
    <property type="entry name" value="Pept_asp_AS"/>
</dbReference>
<dbReference type="PROSITE" id="PS00639">
    <property type="entry name" value="THIOL_PROTEASE_HIS"/>
    <property type="match status" value="1"/>
</dbReference>
<evidence type="ECO:0000256" key="6">
    <source>
        <dbReference type="SAM" id="MobiDB-lite"/>
    </source>
</evidence>
<dbReference type="Gene3D" id="3.90.70.10">
    <property type="entry name" value="Cysteine proteinases"/>
    <property type="match status" value="1"/>
</dbReference>
<dbReference type="InterPro" id="IPR000169">
    <property type="entry name" value="Pept_cys_AS"/>
</dbReference>
<dbReference type="GO" id="GO:0008234">
    <property type="term" value="F:cysteine-type peptidase activity"/>
    <property type="evidence" value="ECO:0007669"/>
    <property type="project" value="UniProtKB-KW"/>
</dbReference>
<keyword evidence="2" id="KW-0645">Protease</keyword>
<organism evidence="8 9">
    <name type="scientific">Portunus trituberculatus</name>
    <name type="common">Swimming crab</name>
    <name type="synonym">Neptunus trituberculatus</name>
    <dbReference type="NCBI Taxonomy" id="210409"/>
    <lineage>
        <taxon>Eukaryota</taxon>
        <taxon>Metazoa</taxon>
        <taxon>Ecdysozoa</taxon>
        <taxon>Arthropoda</taxon>
        <taxon>Crustacea</taxon>
        <taxon>Multicrustacea</taxon>
        <taxon>Malacostraca</taxon>
        <taxon>Eumalacostraca</taxon>
        <taxon>Eucarida</taxon>
        <taxon>Decapoda</taxon>
        <taxon>Pleocyemata</taxon>
        <taxon>Brachyura</taxon>
        <taxon>Eubrachyura</taxon>
        <taxon>Portunoidea</taxon>
        <taxon>Portunidae</taxon>
        <taxon>Portuninae</taxon>
        <taxon>Portunus</taxon>
    </lineage>
</organism>
<dbReference type="InterPro" id="IPR025660">
    <property type="entry name" value="Pept_his_AS"/>
</dbReference>
<dbReference type="InterPro" id="IPR038765">
    <property type="entry name" value="Papain-like_cys_pep_sf"/>
</dbReference>
<evidence type="ECO:0000313" key="8">
    <source>
        <dbReference type="EMBL" id="MPC13154.1"/>
    </source>
</evidence>
<evidence type="ECO:0000256" key="3">
    <source>
        <dbReference type="ARBA" id="ARBA00022801"/>
    </source>
</evidence>
<feature type="region of interest" description="Disordered" evidence="6">
    <location>
        <begin position="1"/>
        <end position="34"/>
    </location>
</feature>
<dbReference type="GO" id="GO:0006508">
    <property type="term" value="P:proteolysis"/>
    <property type="evidence" value="ECO:0007669"/>
    <property type="project" value="UniProtKB-KW"/>
</dbReference>
<evidence type="ECO:0000313" key="9">
    <source>
        <dbReference type="Proteomes" id="UP000324222"/>
    </source>
</evidence>
<dbReference type="PROSITE" id="PS00139">
    <property type="entry name" value="THIOL_PROTEASE_CYS"/>
    <property type="match status" value="1"/>
</dbReference>
<dbReference type="InterPro" id="IPR000668">
    <property type="entry name" value="Peptidase_C1A_C"/>
</dbReference>
<dbReference type="EMBL" id="VSRR010000261">
    <property type="protein sequence ID" value="MPC13154.1"/>
    <property type="molecule type" value="Genomic_DNA"/>
</dbReference>
<proteinExistence type="inferred from homology"/>